<dbReference type="InterPro" id="IPR013525">
    <property type="entry name" value="ABC2_TM"/>
</dbReference>
<dbReference type="PANTHER" id="PTHR30413:SF8">
    <property type="entry name" value="TRANSPORT PERMEASE PROTEIN"/>
    <property type="match status" value="1"/>
</dbReference>
<evidence type="ECO:0000256" key="7">
    <source>
        <dbReference type="ARBA" id="ARBA00022989"/>
    </source>
</evidence>
<keyword evidence="6 9" id="KW-0812">Transmembrane</keyword>
<feature type="transmembrane region" description="Helical" evidence="9">
    <location>
        <begin position="34"/>
        <end position="59"/>
    </location>
</feature>
<sequence>MGKAKQIVKNFTKYNNLLYELVKKNIKLKYRRSYLGILWTLIEPLLTMIVLTIVFGTFFNKGTKQFPVYVLTGRLLFSFFQSATKAGLKSVSGNASMIKKVYVPKYIYVVSSVVSNFLIFLISLVVLVGVAVVLKVEPTIYLSQAWIPLIILFVMSLGTSLILATLSVFFRDVEYIWGVACMLVMYASAIFYPVEKIIKSGKGWVFNINPVYMCIANFRNSVLYGVPMNMQYCVLSAGIAVVLLVIGMVLFYKKQDDFILYL</sequence>
<dbReference type="EMBL" id="JACRSX010000015">
    <property type="protein sequence ID" value="MBC8563093.1"/>
    <property type="molecule type" value="Genomic_DNA"/>
</dbReference>
<evidence type="ECO:0000256" key="2">
    <source>
        <dbReference type="ARBA" id="ARBA00007783"/>
    </source>
</evidence>
<dbReference type="PROSITE" id="PS51012">
    <property type="entry name" value="ABC_TM2"/>
    <property type="match status" value="1"/>
</dbReference>
<dbReference type="RefSeq" id="WP_022463906.1">
    <property type="nucleotide sequence ID" value="NZ_JACRSX010000015.1"/>
</dbReference>
<gene>
    <name evidence="11" type="ORF">H8704_10715</name>
</gene>
<evidence type="ECO:0000256" key="8">
    <source>
        <dbReference type="ARBA" id="ARBA00023136"/>
    </source>
</evidence>
<dbReference type="PANTHER" id="PTHR30413">
    <property type="entry name" value="INNER MEMBRANE TRANSPORT PERMEASE"/>
    <property type="match status" value="1"/>
</dbReference>
<comment type="caution">
    <text evidence="9">Lacks conserved residue(s) required for the propagation of feature annotation.</text>
</comment>
<evidence type="ECO:0000313" key="12">
    <source>
        <dbReference type="Proteomes" id="UP000606193"/>
    </source>
</evidence>
<comment type="caution">
    <text evidence="11">The sequence shown here is derived from an EMBL/GenBank/DDBJ whole genome shotgun (WGS) entry which is preliminary data.</text>
</comment>
<protein>
    <recommendedName>
        <fullName evidence="9">Transport permease protein</fullName>
    </recommendedName>
</protein>
<evidence type="ECO:0000259" key="10">
    <source>
        <dbReference type="PROSITE" id="PS51012"/>
    </source>
</evidence>
<keyword evidence="12" id="KW-1185">Reference proteome</keyword>
<name>A0ABR7N503_9FIRM</name>
<accession>A0ABR7N503</accession>
<dbReference type="InterPro" id="IPR000412">
    <property type="entry name" value="ABC_2_transport"/>
</dbReference>
<feature type="transmembrane region" description="Helical" evidence="9">
    <location>
        <begin position="106"/>
        <end position="134"/>
    </location>
</feature>
<feature type="transmembrane region" description="Helical" evidence="9">
    <location>
        <begin position="146"/>
        <end position="169"/>
    </location>
</feature>
<organism evidence="11 12">
    <name type="scientific">Jutongia huaianensis</name>
    <dbReference type="NCBI Taxonomy" id="2763668"/>
    <lineage>
        <taxon>Bacteria</taxon>
        <taxon>Bacillati</taxon>
        <taxon>Bacillota</taxon>
        <taxon>Clostridia</taxon>
        <taxon>Lachnospirales</taxon>
        <taxon>Lachnospiraceae</taxon>
        <taxon>Jutongia</taxon>
    </lineage>
</organism>
<evidence type="ECO:0000256" key="5">
    <source>
        <dbReference type="ARBA" id="ARBA00022519"/>
    </source>
</evidence>
<keyword evidence="5" id="KW-0997">Cell inner membrane</keyword>
<keyword evidence="8 9" id="KW-0472">Membrane</keyword>
<evidence type="ECO:0000313" key="11">
    <source>
        <dbReference type="EMBL" id="MBC8563093.1"/>
    </source>
</evidence>
<evidence type="ECO:0000256" key="3">
    <source>
        <dbReference type="ARBA" id="ARBA00022448"/>
    </source>
</evidence>
<evidence type="ECO:0000256" key="4">
    <source>
        <dbReference type="ARBA" id="ARBA00022475"/>
    </source>
</evidence>
<keyword evidence="7 9" id="KW-1133">Transmembrane helix</keyword>
<comment type="similarity">
    <text evidence="2 9">Belongs to the ABC-2 integral membrane protein family.</text>
</comment>
<dbReference type="Pfam" id="PF01061">
    <property type="entry name" value="ABC2_membrane"/>
    <property type="match status" value="1"/>
</dbReference>
<evidence type="ECO:0000256" key="6">
    <source>
        <dbReference type="ARBA" id="ARBA00022692"/>
    </source>
</evidence>
<dbReference type="PIRSF" id="PIRSF006648">
    <property type="entry name" value="DrrB"/>
    <property type="match status" value="1"/>
</dbReference>
<feature type="transmembrane region" description="Helical" evidence="9">
    <location>
        <begin position="175"/>
        <end position="194"/>
    </location>
</feature>
<feature type="domain" description="ABC transmembrane type-2" evidence="10">
    <location>
        <begin position="35"/>
        <end position="254"/>
    </location>
</feature>
<reference evidence="11 12" key="1">
    <citation type="submission" date="2020-08" db="EMBL/GenBank/DDBJ databases">
        <title>Genome public.</title>
        <authorList>
            <person name="Liu C."/>
            <person name="Sun Q."/>
        </authorList>
    </citation>
    <scope>NUCLEOTIDE SEQUENCE [LARGE SCALE GENOMIC DNA]</scope>
    <source>
        <strain evidence="11 12">NSJ-37</strain>
    </source>
</reference>
<keyword evidence="4 9" id="KW-1003">Cell membrane</keyword>
<evidence type="ECO:0000256" key="1">
    <source>
        <dbReference type="ARBA" id="ARBA00004429"/>
    </source>
</evidence>
<dbReference type="InterPro" id="IPR047817">
    <property type="entry name" value="ABC2_TM_bact-type"/>
</dbReference>
<proteinExistence type="inferred from homology"/>
<evidence type="ECO:0000256" key="9">
    <source>
        <dbReference type="RuleBase" id="RU361157"/>
    </source>
</evidence>
<feature type="transmembrane region" description="Helical" evidence="9">
    <location>
        <begin position="232"/>
        <end position="252"/>
    </location>
</feature>
<dbReference type="Proteomes" id="UP000606193">
    <property type="component" value="Unassembled WGS sequence"/>
</dbReference>
<keyword evidence="3 9" id="KW-0813">Transport</keyword>
<comment type="subcellular location">
    <subcellularLocation>
        <location evidence="1">Cell inner membrane</location>
        <topology evidence="1">Multi-pass membrane protein</topology>
    </subcellularLocation>
    <subcellularLocation>
        <location evidence="9">Cell membrane</location>
        <topology evidence="9">Multi-pass membrane protein</topology>
    </subcellularLocation>
</comment>